<name>A0A919E6H2_9PROT</name>
<comment type="caution">
    <text evidence="2">The sequence shown here is derived from an EMBL/GenBank/DDBJ whole genome shotgun (WGS) entry which is preliminary data.</text>
</comment>
<protein>
    <recommendedName>
        <fullName evidence="4">Solute-binding protein family 3/N-terminal domain-containing protein</fullName>
    </recommendedName>
</protein>
<dbReference type="AlphaFoldDB" id="A0A919E6H2"/>
<evidence type="ECO:0000313" key="2">
    <source>
        <dbReference type="EMBL" id="GHF17849.1"/>
    </source>
</evidence>
<dbReference type="PANTHER" id="PTHR38834:SF3">
    <property type="entry name" value="SOLUTE-BINDING PROTEIN FAMILY 3_N-TERMINAL DOMAIN-CONTAINING PROTEIN"/>
    <property type="match status" value="1"/>
</dbReference>
<dbReference type="PANTHER" id="PTHR38834">
    <property type="entry name" value="PERIPLASMIC SUBSTRATE BINDING PROTEIN FAMILY 3"/>
    <property type="match status" value="1"/>
</dbReference>
<keyword evidence="1" id="KW-0732">Signal</keyword>
<reference evidence="2" key="2">
    <citation type="submission" date="2020-09" db="EMBL/GenBank/DDBJ databases">
        <authorList>
            <person name="Sun Q."/>
            <person name="Kim S."/>
        </authorList>
    </citation>
    <scope>NUCLEOTIDE SEQUENCE</scope>
    <source>
        <strain evidence="2">KCTC 42590</strain>
    </source>
</reference>
<dbReference type="RefSeq" id="WP_191250504.1">
    <property type="nucleotide sequence ID" value="NZ_BNCI01000001.1"/>
</dbReference>
<reference evidence="2" key="1">
    <citation type="journal article" date="2014" name="Int. J. Syst. Evol. Microbiol.">
        <title>Complete genome sequence of Corynebacterium casei LMG S-19264T (=DSM 44701T), isolated from a smear-ripened cheese.</title>
        <authorList>
            <consortium name="US DOE Joint Genome Institute (JGI-PGF)"/>
            <person name="Walter F."/>
            <person name="Albersmeier A."/>
            <person name="Kalinowski J."/>
            <person name="Ruckert C."/>
        </authorList>
    </citation>
    <scope>NUCLEOTIDE SEQUENCE</scope>
    <source>
        <strain evidence="2">KCTC 42590</strain>
    </source>
</reference>
<evidence type="ECO:0008006" key="4">
    <source>
        <dbReference type="Google" id="ProtNLM"/>
    </source>
</evidence>
<organism evidence="2 3">
    <name type="scientific">Kordiimonas sediminis</name>
    <dbReference type="NCBI Taxonomy" id="1735581"/>
    <lineage>
        <taxon>Bacteria</taxon>
        <taxon>Pseudomonadati</taxon>
        <taxon>Pseudomonadota</taxon>
        <taxon>Alphaproteobacteria</taxon>
        <taxon>Kordiimonadales</taxon>
        <taxon>Kordiimonadaceae</taxon>
        <taxon>Kordiimonas</taxon>
    </lineage>
</organism>
<accession>A0A919E6H2</accession>
<proteinExistence type="predicted"/>
<evidence type="ECO:0000256" key="1">
    <source>
        <dbReference type="SAM" id="SignalP"/>
    </source>
</evidence>
<dbReference type="EMBL" id="BNCI01000001">
    <property type="protein sequence ID" value="GHF17849.1"/>
    <property type="molecule type" value="Genomic_DNA"/>
</dbReference>
<dbReference type="SUPFAM" id="SSF53850">
    <property type="entry name" value="Periplasmic binding protein-like II"/>
    <property type="match status" value="1"/>
</dbReference>
<feature type="chain" id="PRO_5037333232" description="Solute-binding protein family 3/N-terminal domain-containing protein" evidence="1">
    <location>
        <begin position="26"/>
        <end position="237"/>
    </location>
</feature>
<sequence>MIRKRYFSLGLLFVASFLGAYSASAAPKTPVVLFLDSTVSLTTHDGSASRFGEIVKTSKQFLRSKDVPYEIKIQPWRRILRDAETQQNGLIIGLIRSPEREEHFHWLHPLLITDYKLIARNTEEFQNLDHDSIISGKYTVVCETESAQCDMLSKFGFKEENILQLAEAKAEGFESLLLHGRIDFIVSDMKEVNNNLKNLGHSEQAVIPVATVDASHIYLAGSKSTLDPKYLEILMTP</sequence>
<dbReference type="Proteomes" id="UP000630923">
    <property type="component" value="Unassembled WGS sequence"/>
</dbReference>
<gene>
    <name evidence="2" type="ORF">GCM10017044_10380</name>
</gene>
<evidence type="ECO:0000313" key="3">
    <source>
        <dbReference type="Proteomes" id="UP000630923"/>
    </source>
</evidence>
<keyword evidence="3" id="KW-1185">Reference proteome</keyword>
<feature type="signal peptide" evidence="1">
    <location>
        <begin position="1"/>
        <end position="25"/>
    </location>
</feature>
<dbReference type="Gene3D" id="3.40.190.10">
    <property type="entry name" value="Periplasmic binding protein-like II"/>
    <property type="match status" value="2"/>
</dbReference>